<feature type="chain" id="PRO_5041915529" evidence="1">
    <location>
        <begin position="22"/>
        <end position="137"/>
    </location>
</feature>
<evidence type="ECO:0000256" key="1">
    <source>
        <dbReference type="SAM" id="SignalP"/>
    </source>
</evidence>
<dbReference type="EMBL" id="RBWX01000007">
    <property type="protein sequence ID" value="RKS91085.1"/>
    <property type="molecule type" value="Genomic_DNA"/>
</dbReference>
<accession>A0AAD1D744</accession>
<reference evidence="2 4" key="1">
    <citation type="submission" date="2018-06" db="EMBL/GenBank/DDBJ databases">
        <title>Complete Genome Sequence of the Microcystin-Degrading Bacterium Sphingosinicella microcystinivorans Strain B-9.</title>
        <authorList>
            <person name="Jin H."/>
            <person name="Nishizawa T."/>
            <person name="Guo Y."/>
            <person name="Nishizawa A."/>
            <person name="Park H."/>
            <person name="Kato H."/>
            <person name="Tsuji K."/>
            <person name="Harada K."/>
        </authorList>
    </citation>
    <scope>NUCLEOTIDE SEQUENCE [LARGE SCALE GENOMIC DNA]</scope>
    <source>
        <strain evidence="2 4">B9</strain>
    </source>
</reference>
<reference evidence="3 5" key="2">
    <citation type="submission" date="2018-10" db="EMBL/GenBank/DDBJ databases">
        <title>Genomic Encyclopedia of Type Strains, Phase IV (KMG-IV): sequencing the most valuable type-strain genomes for metagenomic binning, comparative biology and taxonomic classification.</title>
        <authorList>
            <person name="Goeker M."/>
        </authorList>
    </citation>
    <scope>NUCLEOTIDE SEQUENCE [LARGE SCALE GENOMIC DNA]</scope>
    <source>
        <strain evidence="3 5">DSM 19791</strain>
    </source>
</reference>
<protein>
    <submittedName>
        <fullName evidence="2">Uncharacterized protein</fullName>
    </submittedName>
</protein>
<proteinExistence type="predicted"/>
<dbReference type="Proteomes" id="UP000275727">
    <property type="component" value="Chromosome"/>
</dbReference>
<evidence type="ECO:0000313" key="4">
    <source>
        <dbReference type="Proteomes" id="UP000275727"/>
    </source>
</evidence>
<keyword evidence="5" id="KW-1185">Reference proteome</keyword>
<organism evidence="2 4">
    <name type="scientific">Sphingosinicella microcystinivorans</name>
    <dbReference type="NCBI Taxonomy" id="335406"/>
    <lineage>
        <taxon>Bacteria</taxon>
        <taxon>Pseudomonadati</taxon>
        <taxon>Pseudomonadota</taxon>
        <taxon>Alphaproteobacteria</taxon>
        <taxon>Sphingomonadales</taxon>
        <taxon>Sphingosinicellaceae</taxon>
        <taxon>Sphingosinicella</taxon>
    </lineage>
</organism>
<dbReference type="AlphaFoldDB" id="A0AAD1D744"/>
<name>A0AAD1D744_SPHMI</name>
<evidence type="ECO:0000313" key="3">
    <source>
        <dbReference type="EMBL" id="RKS91085.1"/>
    </source>
</evidence>
<dbReference type="EMBL" id="AP018711">
    <property type="protein sequence ID" value="BBE34006.1"/>
    <property type="molecule type" value="Genomic_DNA"/>
</dbReference>
<dbReference type="Proteomes" id="UP000276029">
    <property type="component" value="Unassembled WGS sequence"/>
</dbReference>
<keyword evidence="1" id="KW-0732">Signal</keyword>
<feature type="signal peptide" evidence="1">
    <location>
        <begin position="1"/>
        <end position="21"/>
    </location>
</feature>
<evidence type="ECO:0000313" key="2">
    <source>
        <dbReference type="EMBL" id="BBE34006.1"/>
    </source>
</evidence>
<dbReference type="KEGG" id="smic:SmB9_16640"/>
<gene>
    <name evidence="3" type="ORF">DFR51_0633</name>
    <name evidence="2" type="ORF">SmB9_16640</name>
</gene>
<evidence type="ECO:0000313" key="5">
    <source>
        <dbReference type="Proteomes" id="UP000276029"/>
    </source>
</evidence>
<sequence length="137" mass="14801">MKRSFFILLSGALLAGTAAQAKQPTPDEQLARAIEGRVAGKPKDCLSQRDIRSSRIIDRKAIIYETSGGTIYVNIPDSGAASLRRDYVLVTNTHSDQLCSVDIVRLLDSGSRMPAGSVGLGKFVPYTKTAKADTHQH</sequence>
<dbReference type="RefSeq" id="WP_121047573.1">
    <property type="nucleotide sequence ID" value="NZ_AP018711.1"/>
</dbReference>